<dbReference type="AlphaFoldDB" id="A0AAV9J5C8"/>
<dbReference type="Proteomes" id="UP001324427">
    <property type="component" value="Unassembled WGS sequence"/>
</dbReference>
<accession>A0AAV9J5C8</accession>
<organism evidence="1 2">
    <name type="scientific">Oleoguttula mirabilis</name>
    <dbReference type="NCBI Taxonomy" id="1507867"/>
    <lineage>
        <taxon>Eukaryota</taxon>
        <taxon>Fungi</taxon>
        <taxon>Dikarya</taxon>
        <taxon>Ascomycota</taxon>
        <taxon>Pezizomycotina</taxon>
        <taxon>Dothideomycetes</taxon>
        <taxon>Dothideomycetidae</taxon>
        <taxon>Mycosphaerellales</taxon>
        <taxon>Teratosphaeriaceae</taxon>
        <taxon>Oleoguttula</taxon>
    </lineage>
</organism>
<sequence length="256" mass="29206">MEVVHKALRYFDRPTYLWTPMQHKAVHALRRWLDIWKGPDAGEKPMRQVIGLISKIFFLGKLKRCKFRWDEGLVHPSPAVGITDLLAKGVVSIRMDPSDYHEADETDDVVTSHIGTLLHECAHAFIKLYTCGLLCDHAVCKQSHAKIEGHTGHAQAWLLLACRLERTARIVLGLDVRLGICQSLRLEFLDTRYVPSSEVWWQMTDVYVGEIDRYLADVYHLQSIPALGPERTHIRPAVVQLTHEEDAAQLPSDMAR</sequence>
<evidence type="ECO:0000313" key="2">
    <source>
        <dbReference type="Proteomes" id="UP001324427"/>
    </source>
</evidence>
<comment type="caution">
    <text evidence="1">The sequence shown here is derived from an EMBL/GenBank/DDBJ whole genome shotgun (WGS) entry which is preliminary data.</text>
</comment>
<dbReference type="EMBL" id="JAVFHQ010000075">
    <property type="protein sequence ID" value="KAK4540062.1"/>
    <property type="molecule type" value="Genomic_DNA"/>
</dbReference>
<keyword evidence="2" id="KW-1185">Reference proteome</keyword>
<protein>
    <recommendedName>
        <fullName evidence="3">SprT-like domain-containing protein</fullName>
    </recommendedName>
</protein>
<reference evidence="1 2" key="1">
    <citation type="submission" date="2021-11" db="EMBL/GenBank/DDBJ databases">
        <title>Black yeast isolated from Biological Soil Crust.</title>
        <authorList>
            <person name="Kurbessoian T."/>
        </authorList>
    </citation>
    <scope>NUCLEOTIDE SEQUENCE [LARGE SCALE GENOMIC DNA]</scope>
    <source>
        <strain evidence="1 2">CCFEE 5522</strain>
    </source>
</reference>
<name>A0AAV9J5C8_9PEZI</name>
<proteinExistence type="predicted"/>
<gene>
    <name evidence="1" type="ORF">LTR36_009803</name>
</gene>
<evidence type="ECO:0000313" key="1">
    <source>
        <dbReference type="EMBL" id="KAK4540062.1"/>
    </source>
</evidence>
<evidence type="ECO:0008006" key="3">
    <source>
        <dbReference type="Google" id="ProtNLM"/>
    </source>
</evidence>